<comment type="subcellular location">
    <subcellularLocation>
        <location evidence="1">Nucleus</location>
    </subcellularLocation>
</comment>
<keyword evidence="5" id="KW-0539">Nucleus</keyword>
<sequence>MSMQPPPTPSGSTPRTSMRPRRPPAGAGPSSSAAASRLARGGTYARTTAPRLRLNLNAGPAAGSLGGEGTGPKTAAYMQGYDRELDSSDDETGEGLAFEEQLVLRMPPGADCERLRDWVRRREIGKEGAQVELKFKDSRRAVFRLGDSLFAAKLVDLPTILETHKTLDNRQMFKIADISQMLVVSHRVGSEAEATRAAPGAQTSAAGGGERSEAGAGEYVWDSGLTPPMHLARKRRFRKRANKRIIETVEKEVERLLKDDQRAERVEYEMMDAAMADLSEDEGDGEGGQASAADGAAGGDDDASAMGDGASMFGDQEDRDDMEDDRMDEESGWEDDGAVGEVDHALAAELEAAMAADVSDSESDSSSRTQSRRATSEDVDGDLWGEDEGDDSGGDDDDGAEDEDLDEEEIERRVRESQLEGQCRDMDAHVKRKQAEANATPNALIRKRQLEALKRLMTERDLKAAQLEEVRAERRERAAESAAAATAAAAAGAASAASEAEQGAEQAGDASSASAATIDGAGKGKEHSEGPPSHDASHVPLQDSTASRSAEPSSGAVAGPAAGSAAEQ</sequence>
<evidence type="ECO:0000256" key="6">
    <source>
        <dbReference type="SAM" id="Coils"/>
    </source>
</evidence>
<dbReference type="Proteomes" id="UP000245946">
    <property type="component" value="Unassembled WGS sequence"/>
</dbReference>
<feature type="region of interest" description="Disordered" evidence="7">
    <location>
        <begin position="279"/>
        <end position="425"/>
    </location>
</feature>
<comment type="similarity">
    <text evidence="2">Belongs to the TAF7 family.</text>
</comment>
<accession>A0A316Z8V4</accession>
<reference evidence="9 10" key="1">
    <citation type="journal article" date="2018" name="Mol. Biol. Evol.">
        <title>Broad Genomic Sampling Reveals a Smut Pathogenic Ancestry of the Fungal Clade Ustilaginomycotina.</title>
        <authorList>
            <person name="Kijpornyongpan T."/>
            <person name="Mondo S.J."/>
            <person name="Barry K."/>
            <person name="Sandor L."/>
            <person name="Lee J."/>
            <person name="Lipzen A."/>
            <person name="Pangilinan J."/>
            <person name="LaButti K."/>
            <person name="Hainaut M."/>
            <person name="Henrissat B."/>
            <person name="Grigoriev I.V."/>
            <person name="Spatafora J.W."/>
            <person name="Aime M.C."/>
        </authorList>
    </citation>
    <scope>NUCLEOTIDE SEQUENCE [LARGE SCALE GENOMIC DNA]</scope>
    <source>
        <strain evidence="9 10">MCA 4186</strain>
    </source>
</reference>
<feature type="compositionally biased region" description="Low complexity" evidence="7">
    <location>
        <begin position="549"/>
        <end position="568"/>
    </location>
</feature>
<evidence type="ECO:0000256" key="3">
    <source>
        <dbReference type="ARBA" id="ARBA00023015"/>
    </source>
</evidence>
<feature type="domain" description="TAFII55 protein conserved region" evidence="8">
    <location>
        <begin position="98"/>
        <end position="265"/>
    </location>
</feature>
<dbReference type="EMBL" id="KZ819293">
    <property type="protein sequence ID" value="PWN98029.1"/>
    <property type="molecule type" value="Genomic_DNA"/>
</dbReference>
<feature type="compositionally biased region" description="Low complexity" evidence="7">
    <location>
        <begin position="487"/>
        <end position="511"/>
    </location>
</feature>
<organism evidence="9 10">
    <name type="scientific">Tilletiopsis washingtonensis</name>
    <dbReference type="NCBI Taxonomy" id="58919"/>
    <lineage>
        <taxon>Eukaryota</taxon>
        <taxon>Fungi</taxon>
        <taxon>Dikarya</taxon>
        <taxon>Basidiomycota</taxon>
        <taxon>Ustilaginomycotina</taxon>
        <taxon>Exobasidiomycetes</taxon>
        <taxon>Entylomatales</taxon>
        <taxon>Entylomatales incertae sedis</taxon>
        <taxon>Tilletiopsis</taxon>
    </lineage>
</organism>
<feature type="compositionally biased region" description="Acidic residues" evidence="7">
    <location>
        <begin position="315"/>
        <end position="338"/>
    </location>
</feature>
<evidence type="ECO:0000313" key="9">
    <source>
        <dbReference type="EMBL" id="PWN98029.1"/>
    </source>
</evidence>
<proteinExistence type="inferred from homology"/>
<feature type="region of interest" description="Disordered" evidence="7">
    <location>
        <begin position="1"/>
        <end position="75"/>
    </location>
</feature>
<keyword evidence="10" id="KW-1185">Reference proteome</keyword>
<keyword evidence="3" id="KW-0805">Transcription regulation</keyword>
<name>A0A316Z8V4_9BASI</name>
<evidence type="ECO:0000259" key="8">
    <source>
        <dbReference type="SMART" id="SM01370"/>
    </source>
</evidence>
<dbReference type="STRING" id="58919.A0A316Z8V4"/>
<dbReference type="InterPro" id="IPR037817">
    <property type="entry name" value="TAF7"/>
</dbReference>
<dbReference type="SMART" id="SM01370">
    <property type="entry name" value="TAFII55_N"/>
    <property type="match status" value="1"/>
</dbReference>
<feature type="compositionally biased region" description="Basic and acidic residues" evidence="7">
    <location>
        <begin position="410"/>
        <end position="425"/>
    </location>
</feature>
<dbReference type="PANTHER" id="PTHR12228">
    <property type="entry name" value="TRANSCRIPTION INITIATION FACTOR TFIID 55 KD SUBUNIT-RELATED"/>
    <property type="match status" value="1"/>
</dbReference>
<feature type="compositionally biased region" description="Low complexity" evidence="7">
    <location>
        <begin position="24"/>
        <end position="42"/>
    </location>
</feature>
<evidence type="ECO:0000256" key="1">
    <source>
        <dbReference type="ARBA" id="ARBA00004123"/>
    </source>
</evidence>
<dbReference type="CDD" id="cd08047">
    <property type="entry name" value="TAF7"/>
    <property type="match status" value="1"/>
</dbReference>
<dbReference type="GeneID" id="37272820"/>
<dbReference type="GO" id="GO:0016251">
    <property type="term" value="F:RNA polymerase II general transcription initiation factor activity"/>
    <property type="evidence" value="ECO:0007669"/>
    <property type="project" value="TreeGrafter"/>
</dbReference>
<dbReference type="Pfam" id="PF04658">
    <property type="entry name" value="TAFII55_N"/>
    <property type="match status" value="1"/>
</dbReference>
<evidence type="ECO:0000313" key="10">
    <source>
        <dbReference type="Proteomes" id="UP000245946"/>
    </source>
</evidence>
<dbReference type="GO" id="GO:0051123">
    <property type="term" value="P:RNA polymerase II preinitiation complex assembly"/>
    <property type="evidence" value="ECO:0007669"/>
    <property type="project" value="TreeGrafter"/>
</dbReference>
<dbReference type="OrthoDB" id="153872at2759"/>
<feature type="region of interest" description="Disordered" evidence="7">
    <location>
        <begin position="192"/>
        <end position="213"/>
    </location>
</feature>
<keyword evidence="6" id="KW-0175">Coiled coil</keyword>
<dbReference type="InterPro" id="IPR006751">
    <property type="entry name" value="TAFII55_prot_cons_reg"/>
</dbReference>
<keyword evidence="4" id="KW-0804">Transcription</keyword>
<feature type="compositionally biased region" description="Low complexity" evidence="7">
    <location>
        <begin position="347"/>
        <end position="373"/>
    </location>
</feature>
<protein>
    <recommendedName>
        <fullName evidence="8">TAFII55 protein conserved region domain-containing protein</fullName>
    </recommendedName>
</protein>
<gene>
    <name evidence="9" type="ORF">FA09DRAFT_360824</name>
</gene>
<evidence type="ECO:0000256" key="4">
    <source>
        <dbReference type="ARBA" id="ARBA00023163"/>
    </source>
</evidence>
<dbReference type="GO" id="GO:0005669">
    <property type="term" value="C:transcription factor TFIID complex"/>
    <property type="evidence" value="ECO:0007669"/>
    <property type="project" value="InterPro"/>
</dbReference>
<evidence type="ECO:0000256" key="2">
    <source>
        <dbReference type="ARBA" id="ARBA00009368"/>
    </source>
</evidence>
<evidence type="ECO:0000256" key="7">
    <source>
        <dbReference type="SAM" id="MobiDB-lite"/>
    </source>
</evidence>
<dbReference type="PANTHER" id="PTHR12228:SF0">
    <property type="entry name" value="TATA-BOX BINDING PROTEIN ASSOCIATED FACTOR 7"/>
    <property type="match status" value="1"/>
</dbReference>
<feature type="region of interest" description="Disordered" evidence="7">
    <location>
        <begin position="487"/>
        <end position="568"/>
    </location>
</feature>
<feature type="coiled-coil region" evidence="6">
    <location>
        <begin position="239"/>
        <end position="266"/>
    </location>
</feature>
<dbReference type="AlphaFoldDB" id="A0A316Z8V4"/>
<feature type="compositionally biased region" description="Acidic residues" evidence="7">
    <location>
        <begin position="377"/>
        <end position="409"/>
    </location>
</feature>
<dbReference type="RefSeq" id="XP_025598308.1">
    <property type="nucleotide sequence ID" value="XM_025745276.1"/>
</dbReference>
<evidence type="ECO:0000256" key="5">
    <source>
        <dbReference type="ARBA" id="ARBA00023242"/>
    </source>
</evidence>